<evidence type="ECO:0000313" key="1">
    <source>
        <dbReference type="EMBL" id="UNS98918.1"/>
    </source>
</evidence>
<reference evidence="1 2" key="1">
    <citation type="journal article" date="2023" name="Microbiol. Spectr.">
        <title>Synergy between Genome Mining, Metabolomics, and Bioinformatics Uncovers Antibacterial Chlorinated Carbazole Alkaloids and Their Biosynthetic Gene Cluster from Streptomyces tubbatahanensis sp. nov., a Novel Actinomycete Isolated from Sulu Sea, Philippines.</title>
        <authorList>
            <person name="Tenebro C.P."/>
            <person name="Trono D.J.V.L."/>
            <person name="Balida L.A.P."/>
            <person name="Bayog L.K.A."/>
            <person name="Bruna J.R."/>
            <person name="Sabido E.M."/>
            <person name="Caspe D.P.C."/>
            <person name="de Los Santos E.L.C."/>
            <person name="Saludes J.P."/>
            <person name="Dalisay D.S."/>
        </authorList>
    </citation>
    <scope>NUCLEOTIDE SEQUENCE [LARGE SCALE GENOMIC DNA]</scope>
    <source>
        <strain evidence="1 2">DSD3025</strain>
    </source>
</reference>
<gene>
    <name evidence="1" type="ORF">MMF93_22495</name>
</gene>
<proteinExistence type="predicted"/>
<organism evidence="1 2">
    <name type="scientific">Streptomyces tubbatahanensis</name>
    <dbReference type="NCBI Taxonomy" id="2923272"/>
    <lineage>
        <taxon>Bacteria</taxon>
        <taxon>Bacillati</taxon>
        <taxon>Actinomycetota</taxon>
        <taxon>Actinomycetes</taxon>
        <taxon>Kitasatosporales</taxon>
        <taxon>Streptomycetaceae</taxon>
        <taxon>Streptomyces</taxon>
    </lineage>
</organism>
<dbReference type="EMBL" id="CP093846">
    <property type="protein sequence ID" value="UNS98918.1"/>
    <property type="molecule type" value="Genomic_DNA"/>
</dbReference>
<accession>A0ABY3XXG1</accession>
<protein>
    <submittedName>
        <fullName evidence="1">Uncharacterized protein</fullName>
    </submittedName>
</protein>
<name>A0ABY3XXG1_9ACTN</name>
<keyword evidence="2" id="KW-1185">Reference proteome</keyword>
<dbReference type="Proteomes" id="UP001202244">
    <property type="component" value="Chromosome"/>
</dbReference>
<evidence type="ECO:0000313" key="2">
    <source>
        <dbReference type="Proteomes" id="UP001202244"/>
    </source>
</evidence>
<sequence length="274" mass="30081">MCVSTGPADFSGTTLYVGRHRHPERGLVHVLGYQNTAVNRADGPNAMLLHLPATAMTRDNFLDVGRDTDVLERMVRAVRPRSRGAGGAAVMDWMGAEESVQVFEHDVYTVLLATDPTALPSALERVPARKRPALDPALMRFYAERYPGYAMAVCCFDNAEAARAKPLLLWYRPLDADVLTAPALDAHTGRPPGMVGKVPVDHWVLFGSDEAPRVWGAPVSYNLDLRHRLRAFLPTRVVGAHFSGLLPNGDFAVHHDDLLSSGMTHVRRVPQMSS</sequence>
<dbReference type="RefSeq" id="WP_242754295.1">
    <property type="nucleotide sequence ID" value="NZ_CP093846.1"/>
</dbReference>